<evidence type="ECO:0000256" key="3">
    <source>
        <dbReference type="ARBA" id="ARBA00022723"/>
    </source>
</evidence>
<dbReference type="Gene3D" id="1.10.150.240">
    <property type="entry name" value="Putative phosphatase, domain 2"/>
    <property type="match status" value="1"/>
</dbReference>
<keyword evidence="7" id="KW-1185">Reference proteome</keyword>
<dbReference type="AlphaFoldDB" id="A0A4Q2UBQ4"/>
<evidence type="ECO:0000256" key="2">
    <source>
        <dbReference type="ARBA" id="ARBA00006171"/>
    </source>
</evidence>
<dbReference type="PANTHER" id="PTHR46193:SF18">
    <property type="entry name" value="HEXITOL PHOSPHATASE B"/>
    <property type="match status" value="1"/>
</dbReference>
<evidence type="ECO:0000313" key="6">
    <source>
        <dbReference type="EMBL" id="RYC32607.1"/>
    </source>
</evidence>
<reference evidence="6 7" key="2">
    <citation type="submission" date="2019-02" db="EMBL/GenBank/DDBJ databases">
        <title>'Lichenibacterium ramalinii' gen. nov. sp. nov., 'Lichenibacterium minor' gen. nov. sp. nov.</title>
        <authorList>
            <person name="Pankratov T."/>
        </authorList>
    </citation>
    <scope>NUCLEOTIDE SEQUENCE [LARGE SCALE GENOMIC DNA]</scope>
    <source>
        <strain evidence="6 7">RmlP026</strain>
    </source>
</reference>
<dbReference type="SUPFAM" id="SSF56784">
    <property type="entry name" value="HAD-like"/>
    <property type="match status" value="1"/>
</dbReference>
<protein>
    <submittedName>
        <fullName evidence="6">HAD family phosphatase</fullName>
    </submittedName>
</protein>
<dbReference type="OrthoDB" id="9793014at2"/>
<comment type="similarity">
    <text evidence="2">Belongs to the HAD-like hydrolase superfamily. CbbY/CbbZ/Gph/YieH family.</text>
</comment>
<dbReference type="GO" id="GO:0046872">
    <property type="term" value="F:metal ion binding"/>
    <property type="evidence" value="ECO:0007669"/>
    <property type="project" value="UniProtKB-KW"/>
</dbReference>
<dbReference type="SFLD" id="SFLDG01135">
    <property type="entry name" value="C1.5.6:_HAD__Beta-PGM__Phospha"/>
    <property type="match status" value="1"/>
</dbReference>
<dbReference type="Pfam" id="PF13419">
    <property type="entry name" value="HAD_2"/>
    <property type="match status" value="1"/>
</dbReference>
<dbReference type="NCBIfam" id="TIGR01509">
    <property type="entry name" value="HAD-SF-IA-v3"/>
    <property type="match status" value="1"/>
</dbReference>
<dbReference type="InterPro" id="IPR051600">
    <property type="entry name" value="Beta-PGM-like"/>
</dbReference>
<dbReference type="Gene3D" id="3.40.50.1000">
    <property type="entry name" value="HAD superfamily/HAD-like"/>
    <property type="match status" value="1"/>
</dbReference>
<keyword evidence="4" id="KW-0460">Magnesium</keyword>
<evidence type="ECO:0000313" key="7">
    <source>
        <dbReference type="Proteomes" id="UP000290759"/>
    </source>
</evidence>
<sequence length="227" mass="23886">MTPALLFDMDGTLVDTEHLHFSAFQTVLAPHGVELSWGDYRTFIMGQPNRAIAAHFLGHVPAADHAAVMDDKEARYRSLVTDVDPASGLMDLLDWADAEGIPYAVVTNAPRANAELVLEALGIRGRVKAVVPGDEVESPKPHPMPYLTAAAMIGGDLARTVAFEDSGSGLASALAAGLPVVGIGSALDENGLRKGGAGLLIQDYRDPRLMGFVKRHLGLDAGTPSAP</sequence>
<comment type="cofactor">
    <cofactor evidence="1">
        <name>Mg(2+)</name>
        <dbReference type="ChEBI" id="CHEBI:18420"/>
    </cofactor>
</comment>
<keyword evidence="3" id="KW-0479">Metal-binding</keyword>
<dbReference type="GO" id="GO:0003824">
    <property type="term" value="F:catalytic activity"/>
    <property type="evidence" value="ECO:0007669"/>
    <property type="project" value="UniProtKB-ARBA"/>
</dbReference>
<proteinExistence type="inferred from homology"/>
<evidence type="ECO:0000256" key="4">
    <source>
        <dbReference type="ARBA" id="ARBA00022842"/>
    </source>
</evidence>
<dbReference type="PANTHER" id="PTHR46193">
    <property type="entry name" value="6-PHOSPHOGLUCONATE PHOSPHATASE"/>
    <property type="match status" value="1"/>
</dbReference>
<dbReference type="RefSeq" id="WP_129225143.1">
    <property type="nucleotide sequence ID" value="NZ_QYBB01000006.1"/>
</dbReference>
<organism evidence="6 7">
    <name type="scientific">Lichenibacterium minor</name>
    <dbReference type="NCBI Taxonomy" id="2316528"/>
    <lineage>
        <taxon>Bacteria</taxon>
        <taxon>Pseudomonadati</taxon>
        <taxon>Pseudomonadota</taxon>
        <taxon>Alphaproteobacteria</taxon>
        <taxon>Hyphomicrobiales</taxon>
        <taxon>Lichenihabitantaceae</taxon>
        <taxon>Lichenibacterium</taxon>
    </lineage>
</organism>
<dbReference type="SFLD" id="SFLDS00003">
    <property type="entry name" value="Haloacid_Dehalogenase"/>
    <property type="match status" value="1"/>
</dbReference>
<dbReference type="Proteomes" id="UP000290759">
    <property type="component" value="Unassembled WGS sequence"/>
</dbReference>
<dbReference type="InterPro" id="IPR023214">
    <property type="entry name" value="HAD_sf"/>
</dbReference>
<dbReference type="EMBL" id="QYBB01000006">
    <property type="protein sequence ID" value="RYC32607.1"/>
    <property type="molecule type" value="Genomic_DNA"/>
</dbReference>
<evidence type="ECO:0000256" key="1">
    <source>
        <dbReference type="ARBA" id="ARBA00001946"/>
    </source>
</evidence>
<keyword evidence="5" id="KW-0119">Carbohydrate metabolism</keyword>
<dbReference type="InterPro" id="IPR023198">
    <property type="entry name" value="PGP-like_dom2"/>
</dbReference>
<gene>
    <name evidence="6" type="ORF">D3273_07700</name>
</gene>
<dbReference type="InterPro" id="IPR036412">
    <property type="entry name" value="HAD-like_sf"/>
</dbReference>
<dbReference type="CDD" id="cd07505">
    <property type="entry name" value="HAD_BPGM-like"/>
    <property type="match status" value="1"/>
</dbReference>
<accession>A0A4Q2UBQ4</accession>
<name>A0A4Q2UBQ4_9HYPH</name>
<dbReference type="InterPro" id="IPR041492">
    <property type="entry name" value="HAD_2"/>
</dbReference>
<dbReference type="SFLD" id="SFLDG01129">
    <property type="entry name" value="C1.5:_HAD__Beta-PGM__Phosphata"/>
    <property type="match status" value="1"/>
</dbReference>
<evidence type="ECO:0000256" key="5">
    <source>
        <dbReference type="ARBA" id="ARBA00023277"/>
    </source>
</evidence>
<comment type="caution">
    <text evidence="6">The sequence shown here is derived from an EMBL/GenBank/DDBJ whole genome shotgun (WGS) entry which is preliminary data.</text>
</comment>
<dbReference type="InterPro" id="IPR006439">
    <property type="entry name" value="HAD-SF_hydro_IA"/>
</dbReference>
<reference evidence="6 7" key="1">
    <citation type="submission" date="2018-12" db="EMBL/GenBank/DDBJ databases">
        <authorList>
            <person name="Grouzdev D.S."/>
            <person name="Krutkina M.S."/>
        </authorList>
    </citation>
    <scope>NUCLEOTIDE SEQUENCE [LARGE SCALE GENOMIC DNA]</scope>
    <source>
        <strain evidence="6 7">RmlP026</strain>
    </source>
</reference>